<proteinExistence type="predicted"/>
<sequence>MRDALFRPAGLMKGRERDRQDNRPKRRRPDRSALRFLLLCSVARRPGDLTEGRGFASKRGSQLSSGPRETRSGHPHRRPKASPDASTPHELPTILQGGCTEPNRLPTRSGARRRVECPS</sequence>
<feature type="compositionally biased region" description="Basic and acidic residues" evidence="1">
    <location>
        <begin position="13"/>
        <end position="23"/>
    </location>
</feature>
<accession>A0AAV7SM47</accession>
<protein>
    <submittedName>
        <fullName evidence="2">Uncharacterized protein</fullName>
    </submittedName>
</protein>
<evidence type="ECO:0000256" key="1">
    <source>
        <dbReference type="SAM" id="MobiDB-lite"/>
    </source>
</evidence>
<keyword evidence="3" id="KW-1185">Reference proteome</keyword>
<feature type="region of interest" description="Disordered" evidence="1">
    <location>
        <begin position="1"/>
        <end position="31"/>
    </location>
</feature>
<name>A0AAV7SM47_PLEWA</name>
<organism evidence="2 3">
    <name type="scientific">Pleurodeles waltl</name>
    <name type="common">Iberian ribbed newt</name>
    <dbReference type="NCBI Taxonomy" id="8319"/>
    <lineage>
        <taxon>Eukaryota</taxon>
        <taxon>Metazoa</taxon>
        <taxon>Chordata</taxon>
        <taxon>Craniata</taxon>
        <taxon>Vertebrata</taxon>
        <taxon>Euteleostomi</taxon>
        <taxon>Amphibia</taxon>
        <taxon>Batrachia</taxon>
        <taxon>Caudata</taxon>
        <taxon>Salamandroidea</taxon>
        <taxon>Salamandridae</taxon>
        <taxon>Pleurodelinae</taxon>
        <taxon>Pleurodeles</taxon>
    </lineage>
</organism>
<gene>
    <name evidence="2" type="ORF">NDU88_005525</name>
</gene>
<evidence type="ECO:0000313" key="2">
    <source>
        <dbReference type="EMBL" id="KAJ1165096.1"/>
    </source>
</evidence>
<dbReference type="AlphaFoldDB" id="A0AAV7SM47"/>
<dbReference type="Proteomes" id="UP001066276">
    <property type="component" value="Chromosome 4_2"/>
</dbReference>
<reference evidence="2" key="1">
    <citation type="journal article" date="2022" name="bioRxiv">
        <title>Sequencing and chromosome-scale assembly of the giantPleurodeles waltlgenome.</title>
        <authorList>
            <person name="Brown T."/>
            <person name="Elewa A."/>
            <person name="Iarovenko S."/>
            <person name="Subramanian E."/>
            <person name="Araus A.J."/>
            <person name="Petzold A."/>
            <person name="Susuki M."/>
            <person name="Suzuki K.-i.T."/>
            <person name="Hayashi T."/>
            <person name="Toyoda A."/>
            <person name="Oliveira C."/>
            <person name="Osipova E."/>
            <person name="Leigh N.D."/>
            <person name="Simon A."/>
            <person name="Yun M.H."/>
        </authorList>
    </citation>
    <scope>NUCLEOTIDE SEQUENCE</scope>
    <source>
        <strain evidence="2">20211129_DDA</strain>
        <tissue evidence="2">Liver</tissue>
    </source>
</reference>
<comment type="caution">
    <text evidence="2">The sequence shown here is derived from an EMBL/GenBank/DDBJ whole genome shotgun (WGS) entry which is preliminary data.</text>
</comment>
<evidence type="ECO:0000313" key="3">
    <source>
        <dbReference type="Proteomes" id="UP001066276"/>
    </source>
</evidence>
<dbReference type="EMBL" id="JANPWB010000008">
    <property type="protein sequence ID" value="KAJ1165096.1"/>
    <property type="molecule type" value="Genomic_DNA"/>
</dbReference>
<feature type="region of interest" description="Disordered" evidence="1">
    <location>
        <begin position="47"/>
        <end position="119"/>
    </location>
</feature>